<evidence type="ECO:0000313" key="2">
    <source>
        <dbReference type="Proteomes" id="UP000323707"/>
    </source>
</evidence>
<name>A0A5M9QM37_9HELI</name>
<accession>A0A5M9QM37</accession>
<comment type="caution">
    <text evidence="1">The sequence shown here is derived from an EMBL/GenBank/DDBJ whole genome shotgun (WGS) entry which is preliminary data.</text>
</comment>
<protein>
    <submittedName>
        <fullName evidence="1">Uncharacterized protein</fullName>
    </submittedName>
</protein>
<proteinExistence type="predicted"/>
<dbReference type="AlphaFoldDB" id="A0A5M9QM37"/>
<gene>
    <name evidence="1" type="ORF">F4V45_03920</name>
</gene>
<organism evidence="1 2">
    <name type="scientific">Helicobacter canis</name>
    <dbReference type="NCBI Taxonomy" id="29419"/>
    <lineage>
        <taxon>Bacteria</taxon>
        <taxon>Pseudomonadati</taxon>
        <taxon>Campylobacterota</taxon>
        <taxon>Epsilonproteobacteria</taxon>
        <taxon>Campylobacterales</taxon>
        <taxon>Helicobacteraceae</taxon>
        <taxon>Helicobacter</taxon>
    </lineage>
</organism>
<dbReference type="EMBL" id="VXKE01000012">
    <property type="protein sequence ID" value="KAA8709794.1"/>
    <property type="molecule type" value="Genomic_DNA"/>
</dbReference>
<reference evidence="1 2" key="1">
    <citation type="submission" date="2019-09" db="EMBL/GenBank/DDBJ databases">
        <title>Draft genome sequence of various Type strains from the CCUG.</title>
        <authorList>
            <person name="Pineiro-Iglesias B."/>
            <person name="Tunovic T."/>
            <person name="Unosson C."/>
            <person name="Inganas E."/>
            <person name="Ohlen M."/>
            <person name="Cardew S."/>
            <person name="Jensie-Markopoulos S."/>
            <person name="Salva-Serra F."/>
            <person name="Jaen-Luchoro D."/>
            <person name="Karlsson R."/>
            <person name="Svensson-Stadler L."/>
            <person name="Chun J."/>
            <person name="Moore E."/>
        </authorList>
    </citation>
    <scope>NUCLEOTIDE SEQUENCE [LARGE SCALE GENOMIC DNA]</scope>
    <source>
        <strain evidence="1 2">CCUG 32756T</strain>
    </source>
</reference>
<dbReference type="RefSeq" id="WP_150337156.1">
    <property type="nucleotide sequence ID" value="NZ_JAERIX010000023.1"/>
</dbReference>
<dbReference type="Proteomes" id="UP000323707">
    <property type="component" value="Unassembled WGS sequence"/>
</dbReference>
<sequence length="66" mass="7335">MLQLLFRILESKRTGFEHARQCGDLAQEIPIEPESNLLICGNGIFSYADDESLQGLIESQLGGGRR</sequence>
<evidence type="ECO:0000313" key="1">
    <source>
        <dbReference type="EMBL" id="KAA8709794.1"/>
    </source>
</evidence>